<dbReference type="InterPro" id="IPR051603">
    <property type="entry name" value="Zinc-ADH_QOR/CCCR"/>
</dbReference>
<comment type="caution">
    <text evidence="3">The sequence shown here is derived from an EMBL/GenBank/DDBJ whole genome shotgun (WGS) entry which is preliminary data.</text>
</comment>
<dbReference type="PANTHER" id="PTHR44154:SF1">
    <property type="entry name" value="QUINONE OXIDOREDUCTASE"/>
    <property type="match status" value="1"/>
</dbReference>
<accession>A0AAV4V1R6</accession>
<dbReference type="EMBL" id="BPLR01013838">
    <property type="protein sequence ID" value="GIY64165.1"/>
    <property type="molecule type" value="Genomic_DNA"/>
</dbReference>
<dbReference type="InterPro" id="IPR013149">
    <property type="entry name" value="ADH-like_C"/>
</dbReference>
<dbReference type="SMART" id="SM00829">
    <property type="entry name" value="PKS_ER"/>
    <property type="match status" value="1"/>
</dbReference>
<dbReference type="Pfam" id="PF00107">
    <property type="entry name" value="ADH_zinc_N"/>
    <property type="match status" value="1"/>
</dbReference>
<dbReference type="SUPFAM" id="SSF51735">
    <property type="entry name" value="NAD(P)-binding Rossmann-fold domains"/>
    <property type="match status" value="1"/>
</dbReference>
<reference evidence="3 4" key="1">
    <citation type="submission" date="2021-06" db="EMBL/GenBank/DDBJ databases">
        <title>Caerostris extrusa draft genome.</title>
        <authorList>
            <person name="Kono N."/>
            <person name="Arakawa K."/>
        </authorList>
    </citation>
    <scope>NUCLEOTIDE SEQUENCE [LARGE SCALE GENOMIC DNA]</scope>
</reference>
<dbReference type="InterPro" id="IPR020843">
    <property type="entry name" value="ER"/>
</dbReference>
<dbReference type="Gene3D" id="3.90.180.10">
    <property type="entry name" value="Medium-chain alcohol dehydrogenases, catalytic domain"/>
    <property type="match status" value="1"/>
</dbReference>
<evidence type="ECO:0000313" key="3">
    <source>
        <dbReference type="EMBL" id="GIY64165.1"/>
    </source>
</evidence>
<dbReference type="GO" id="GO:0003730">
    <property type="term" value="F:mRNA 3'-UTR binding"/>
    <property type="evidence" value="ECO:0007669"/>
    <property type="project" value="TreeGrafter"/>
</dbReference>
<evidence type="ECO:0000313" key="4">
    <source>
        <dbReference type="Proteomes" id="UP001054945"/>
    </source>
</evidence>
<keyword evidence="4" id="KW-1185">Reference proteome</keyword>
<dbReference type="Pfam" id="PF08240">
    <property type="entry name" value="ADH_N"/>
    <property type="match status" value="1"/>
</dbReference>
<dbReference type="InterPro" id="IPR013154">
    <property type="entry name" value="ADH-like_N"/>
</dbReference>
<dbReference type="GO" id="GO:0003960">
    <property type="term" value="F:quinone reductase (NADPH) activity"/>
    <property type="evidence" value="ECO:0007669"/>
    <property type="project" value="TreeGrafter"/>
</dbReference>
<dbReference type="PANTHER" id="PTHR44154">
    <property type="entry name" value="QUINONE OXIDOREDUCTASE"/>
    <property type="match status" value="1"/>
</dbReference>
<feature type="domain" description="Enoyl reductase (ER)" evidence="2">
    <location>
        <begin position="10"/>
        <end position="207"/>
    </location>
</feature>
<dbReference type="GO" id="GO:0070402">
    <property type="term" value="F:NADPH binding"/>
    <property type="evidence" value="ECO:0007669"/>
    <property type="project" value="TreeGrafter"/>
</dbReference>
<evidence type="ECO:0000259" key="2">
    <source>
        <dbReference type="SMART" id="SM00829"/>
    </source>
</evidence>
<dbReference type="Proteomes" id="UP001054945">
    <property type="component" value="Unassembled WGS sequence"/>
</dbReference>
<name>A0AAV4V1R6_CAEEX</name>
<dbReference type="SUPFAM" id="SSF50129">
    <property type="entry name" value="GroES-like"/>
    <property type="match status" value="1"/>
</dbReference>
<dbReference type="Gene3D" id="3.40.50.720">
    <property type="entry name" value="NAD(P)-binding Rossmann-like Domain"/>
    <property type="match status" value="1"/>
</dbReference>
<dbReference type="InterPro" id="IPR011032">
    <property type="entry name" value="GroES-like_sf"/>
</dbReference>
<gene>
    <name evidence="3" type="primary">Cryz</name>
    <name evidence="3" type="ORF">CEXT_613061</name>
</gene>
<dbReference type="InterPro" id="IPR036291">
    <property type="entry name" value="NAD(P)-bd_dom_sf"/>
</dbReference>
<proteinExistence type="predicted"/>
<organism evidence="3 4">
    <name type="scientific">Caerostris extrusa</name>
    <name type="common">Bark spider</name>
    <name type="synonym">Caerostris bankana</name>
    <dbReference type="NCBI Taxonomy" id="172846"/>
    <lineage>
        <taxon>Eukaryota</taxon>
        <taxon>Metazoa</taxon>
        <taxon>Ecdysozoa</taxon>
        <taxon>Arthropoda</taxon>
        <taxon>Chelicerata</taxon>
        <taxon>Arachnida</taxon>
        <taxon>Araneae</taxon>
        <taxon>Araneomorphae</taxon>
        <taxon>Entelegynae</taxon>
        <taxon>Araneoidea</taxon>
        <taxon>Araneidae</taxon>
        <taxon>Caerostris</taxon>
    </lineage>
</organism>
<keyword evidence="1" id="KW-0521">NADP</keyword>
<sequence>MKAIRIEKFGDEKVLQLQSVGKPTATESNVVVKLLAAGVNPVDTYIRSGNFIVRPELPFTPGKDGAGYVHEVGSGVAGFKVGQRVFVCKKTMSKYGTYAEYALVKEEEVFPLDDNLSFEEGAALGIPYFTAYRALVIKAKCAAGETVLIHGASGAVGLAAVQIAKHLGLRVIGTAGTDEGLSVVQSVGADFVVNHKEKNYLEKNFRIY</sequence>
<evidence type="ECO:0000256" key="1">
    <source>
        <dbReference type="ARBA" id="ARBA00022857"/>
    </source>
</evidence>
<dbReference type="CDD" id="cd08253">
    <property type="entry name" value="zeta_crystallin"/>
    <property type="match status" value="1"/>
</dbReference>
<protein>
    <submittedName>
        <fullName evidence="3">Quinone oxidoreductase</fullName>
    </submittedName>
</protein>
<dbReference type="AlphaFoldDB" id="A0AAV4V1R6"/>
<dbReference type="GO" id="GO:0005829">
    <property type="term" value="C:cytosol"/>
    <property type="evidence" value="ECO:0007669"/>
    <property type="project" value="TreeGrafter"/>
</dbReference>